<dbReference type="AlphaFoldDB" id="A0A914ZXU4"/>
<dbReference type="Proteomes" id="UP000887569">
    <property type="component" value="Unplaced"/>
</dbReference>
<evidence type="ECO:0000313" key="4">
    <source>
        <dbReference type="WBParaSite" id="PgE027_g004_t04"/>
    </source>
</evidence>
<name>A0A914ZXU4_PARUN</name>
<evidence type="ECO:0000256" key="1">
    <source>
        <dbReference type="SAM" id="Phobius"/>
    </source>
</evidence>
<feature type="transmembrane region" description="Helical" evidence="1">
    <location>
        <begin position="39"/>
        <end position="59"/>
    </location>
</feature>
<keyword evidence="1" id="KW-0812">Transmembrane</keyword>
<proteinExistence type="predicted"/>
<organism evidence="2 4">
    <name type="scientific">Parascaris univalens</name>
    <name type="common">Nematode worm</name>
    <dbReference type="NCBI Taxonomy" id="6257"/>
    <lineage>
        <taxon>Eukaryota</taxon>
        <taxon>Metazoa</taxon>
        <taxon>Ecdysozoa</taxon>
        <taxon>Nematoda</taxon>
        <taxon>Chromadorea</taxon>
        <taxon>Rhabditida</taxon>
        <taxon>Spirurina</taxon>
        <taxon>Ascaridomorpha</taxon>
        <taxon>Ascaridoidea</taxon>
        <taxon>Ascarididae</taxon>
        <taxon>Parascaris</taxon>
    </lineage>
</organism>
<protein>
    <submittedName>
        <fullName evidence="3 4">Uncharacterized protein</fullName>
    </submittedName>
</protein>
<sequence length="92" mass="10824">MMTVSYYCIRKKLYCLTKHYISLLFQVPANLRAYIMRQVLLVFSVVLCVFICCVISSHGPIKQGYRSLLKLKKTITICWLSYMVLSHSLRRK</sequence>
<keyword evidence="1" id="KW-1133">Transmembrane helix</keyword>
<evidence type="ECO:0000313" key="3">
    <source>
        <dbReference type="WBParaSite" id="PgE027_g004_t01"/>
    </source>
</evidence>
<keyword evidence="1" id="KW-0472">Membrane</keyword>
<keyword evidence="2" id="KW-1185">Reference proteome</keyword>
<dbReference type="WBParaSite" id="PgE027_g004_t01">
    <property type="protein sequence ID" value="PgE027_g004_t01"/>
    <property type="gene ID" value="PgE027_g004"/>
</dbReference>
<accession>A0A914ZXU4</accession>
<reference evidence="3 4" key="1">
    <citation type="submission" date="2022-11" db="UniProtKB">
        <authorList>
            <consortium name="WormBaseParasite"/>
        </authorList>
    </citation>
    <scope>IDENTIFICATION</scope>
</reference>
<evidence type="ECO:0000313" key="2">
    <source>
        <dbReference type="Proteomes" id="UP000887569"/>
    </source>
</evidence>
<dbReference type="WBParaSite" id="PgE027_g004_t04">
    <property type="protein sequence ID" value="PgE027_g004_t04"/>
    <property type="gene ID" value="PgE027_g004"/>
</dbReference>